<evidence type="ECO:0000256" key="1">
    <source>
        <dbReference type="SAM" id="MobiDB-lite"/>
    </source>
</evidence>
<dbReference type="SUPFAM" id="SSF47090">
    <property type="entry name" value="PGBD-like"/>
    <property type="match status" value="2"/>
</dbReference>
<feature type="domain" description="Peptidoglycan binding-like" evidence="2">
    <location>
        <begin position="77"/>
        <end position="133"/>
    </location>
</feature>
<dbReference type="InterPro" id="IPR036366">
    <property type="entry name" value="PGBDSf"/>
</dbReference>
<dbReference type="Proteomes" id="UP000186391">
    <property type="component" value="Unassembled WGS sequence"/>
</dbReference>
<dbReference type="InterPro" id="IPR002477">
    <property type="entry name" value="Peptidoglycan-bd-like"/>
</dbReference>
<feature type="domain" description="Peptidoglycan binding-like" evidence="2">
    <location>
        <begin position="277"/>
        <end position="331"/>
    </location>
</feature>
<keyword evidence="4" id="KW-1185">Reference proteome</keyword>
<dbReference type="Pfam" id="PF01471">
    <property type="entry name" value="PG_binding_1"/>
    <property type="match status" value="2"/>
</dbReference>
<feature type="compositionally biased region" description="Polar residues" evidence="1">
    <location>
        <begin position="226"/>
        <end position="251"/>
    </location>
</feature>
<evidence type="ECO:0000313" key="4">
    <source>
        <dbReference type="Proteomes" id="UP000186391"/>
    </source>
</evidence>
<proteinExistence type="predicted"/>
<evidence type="ECO:0000313" key="3">
    <source>
        <dbReference type="EMBL" id="OKH13247.1"/>
    </source>
</evidence>
<protein>
    <submittedName>
        <fullName evidence="3">Peptidoglycan-binding protein</fullName>
    </submittedName>
</protein>
<sequence>MTARFFGYLSSLNQLGKCCLPKQKQGHKLLIGIKLLLFSCAPVLFASSVVPVGATPLEIAQITQVSINRPNLQLGSQGQPVSELQAALKLLGYYTGAVDGNYNQATAKAVSQFQQAAGLNPNGIVDAITWQRLFPGEAIASSTASTTSIANSASNFPVPTQILNNSTTTTTQTANNSTATTTQIANNSTVLTTTPEPKPATPPKQTTSTNSQKKTVTQSSSTRSQPNTRTQSTKRTQPNTRTQSTKRTQPTPRFEKIPGVQYTSKGYPILRLGMSNVEVRRLQMRLRKLGYLESAADGDFGEATEAAVKAVQRRYGIEPDGVVGGETWEILLRRR</sequence>
<feature type="compositionally biased region" description="Low complexity" evidence="1">
    <location>
        <begin position="203"/>
        <end position="225"/>
    </location>
</feature>
<dbReference type="InterPro" id="IPR036365">
    <property type="entry name" value="PGBD-like_sf"/>
</dbReference>
<dbReference type="EMBL" id="MRCA01000007">
    <property type="protein sequence ID" value="OKH13247.1"/>
    <property type="molecule type" value="Genomic_DNA"/>
</dbReference>
<feature type="compositionally biased region" description="Low complexity" evidence="1">
    <location>
        <begin position="168"/>
        <end position="195"/>
    </location>
</feature>
<reference evidence="3 4" key="1">
    <citation type="submission" date="2016-11" db="EMBL/GenBank/DDBJ databases">
        <title>Draft Genome Sequences of Nine Cyanobacterial Strains from Diverse Habitats.</title>
        <authorList>
            <person name="Zhu T."/>
            <person name="Hou S."/>
            <person name="Lu X."/>
            <person name="Hess W.R."/>
        </authorList>
    </citation>
    <scope>NUCLEOTIDE SEQUENCE [LARGE SCALE GENOMIC DNA]</scope>
    <source>
        <strain evidence="3 4">NIES-592</strain>
    </source>
</reference>
<comment type="caution">
    <text evidence="3">The sequence shown here is derived from an EMBL/GenBank/DDBJ whole genome shotgun (WGS) entry which is preliminary data.</text>
</comment>
<evidence type="ECO:0000259" key="2">
    <source>
        <dbReference type="Pfam" id="PF01471"/>
    </source>
</evidence>
<accession>A0A1U7GXZ5</accession>
<feature type="region of interest" description="Disordered" evidence="1">
    <location>
        <begin position="168"/>
        <end position="258"/>
    </location>
</feature>
<gene>
    <name evidence="3" type="ORF">NIES592_14325</name>
</gene>
<dbReference type="RefSeq" id="WP_073556099.1">
    <property type="nucleotide sequence ID" value="NZ_MRCA01000007.1"/>
</dbReference>
<name>A0A1U7GXZ5_9CYAN</name>
<organism evidence="3 4">
    <name type="scientific">Fischerella major NIES-592</name>
    <dbReference type="NCBI Taxonomy" id="210994"/>
    <lineage>
        <taxon>Bacteria</taxon>
        <taxon>Bacillati</taxon>
        <taxon>Cyanobacteriota</taxon>
        <taxon>Cyanophyceae</taxon>
        <taxon>Nostocales</taxon>
        <taxon>Hapalosiphonaceae</taxon>
        <taxon>Fischerella</taxon>
    </lineage>
</organism>
<dbReference type="OrthoDB" id="529556at2"/>
<dbReference type="Gene3D" id="1.10.101.10">
    <property type="entry name" value="PGBD-like superfamily/PGBD"/>
    <property type="match status" value="2"/>
</dbReference>
<dbReference type="AlphaFoldDB" id="A0A1U7GXZ5"/>